<evidence type="ECO:0000313" key="2">
    <source>
        <dbReference type="Proteomes" id="UP000515344"/>
    </source>
</evidence>
<dbReference type="AlphaFoldDB" id="A0A7G5XM21"/>
<name>A0A7G5XM21_9BACT</name>
<keyword evidence="2" id="KW-1185">Reference proteome</keyword>
<dbReference type="RefSeq" id="WP_182806416.1">
    <property type="nucleotide sequence ID" value="NZ_CP060007.1"/>
</dbReference>
<reference evidence="2" key="1">
    <citation type="submission" date="2020-08" db="EMBL/GenBank/DDBJ databases">
        <title>Lacibacter sp. S13-6-6 genome sequencing.</title>
        <authorList>
            <person name="Jin L."/>
        </authorList>
    </citation>
    <scope>NUCLEOTIDE SEQUENCE [LARGE SCALE GENOMIC DNA]</scope>
    <source>
        <strain evidence="2">S13-6-6</strain>
    </source>
</reference>
<protein>
    <submittedName>
        <fullName evidence="1">Uncharacterized protein</fullName>
    </submittedName>
</protein>
<proteinExistence type="predicted"/>
<dbReference type="KEGG" id="lacs:H4075_10240"/>
<dbReference type="Proteomes" id="UP000515344">
    <property type="component" value="Chromosome"/>
</dbReference>
<accession>A0A7G5XM21</accession>
<evidence type="ECO:0000313" key="1">
    <source>
        <dbReference type="EMBL" id="QNA46524.1"/>
    </source>
</evidence>
<dbReference type="EMBL" id="CP060007">
    <property type="protein sequence ID" value="QNA46524.1"/>
    <property type="molecule type" value="Genomic_DNA"/>
</dbReference>
<gene>
    <name evidence="1" type="ORF">H4075_10240</name>
</gene>
<organism evidence="1 2">
    <name type="scientific">Lacibacter sediminis</name>
    <dbReference type="NCBI Taxonomy" id="2760713"/>
    <lineage>
        <taxon>Bacteria</taxon>
        <taxon>Pseudomonadati</taxon>
        <taxon>Bacteroidota</taxon>
        <taxon>Chitinophagia</taxon>
        <taxon>Chitinophagales</taxon>
        <taxon>Chitinophagaceae</taxon>
        <taxon>Lacibacter</taxon>
    </lineage>
</organism>
<sequence length="296" mass="34169">MRISTVFIYFCFISIVPICSHSQTNASPVVSKQKQALAFLKQTTLSASSQWTSVSQQLFLQNLERNIEQPVFLYAGRNTNFCAFAAVGYVMSRQDPLGYVKFMISLYKNGKAEYAGVMYKPSDAVRKQVGLVLYEGELDRNDADQMLFFTLADHFKGYINLFHLRYKEGRELGLWAATNLSKFNDMLRVTMKAEIQSRGYDLTRLKLKQTVQFLQEKLEIGDVFLYLNNAVLRRKNHGKVKKHIPTHFVILKSLTEENGIVTMTYWDAGFTTLRQIELSTFKRLLYGVSWSVRNRK</sequence>